<keyword evidence="1" id="KW-1133">Transmembrane helix</keyword>
<protein>
    <recommendedName>
        <fullName evidence="4">Poly-gamma-glutamate system protein</fullName>
    </recommendedName>
</protein>
<evidence type="ECO:0008006" key="4">
    <source>
        <dbReference type="Google" id="ProtNLM"/>
    </source>
</evidence>
<evidence type="ECO:0000313" key="2">
    <source>
        <dbReference type="EMBL" id="QDT64171.1"/>
    </source>
</evidence>
<gene>
    <name evidence="2" type="ORF">V22_14020</name>
</gene>
<proteinExistence type="predicted"/>
<accession>A0A517T717</accession>
<keyword evidence="3" id="KW-1185">Reference proteome</keyword>
<evidence type="ECO:0000256" key="1">
    <source>
        <dbReference type="SAM" id="Phobius"/>
    </source>
</evidence>
<feature type="transmembrane region" description="Helical" evidence="1">
    <location>
        <begin position="337"/>
        <end position="359"/>
    </location>
</feature>
<dbReference type="OrthoDB" id="6233025at2"/>
<keyword evidence="1" id="KW-0472">Membrane</keyword>
<reference evidence="2 3" key="1">
    <citation type="submission" date="2019-02" db="EMBL/GenBank/DDBJ databases">
        <title>Deep-cultivation of Planctomycetes and their phenomic and genomic characterization uncovers novel biology.</title>
        <authorList>
            <person name="Wiegand S."/>
            <person name="Jogler M."/>
            <person name="Boedeker C."/>
            <person name="Pinto D."/>
            <person name="Vollmers J."/>
            <person name="Rivas-Marin E."/>
            <person name="Kohn T."/>
            <person name="Peeters S.H."/>
            <person name="Heuer A."/>
            <person name="Rast P."/>
            <person name="Oberbeckmann S."/>
            <person name="Bunk B."/>
            <person name="Jeske O."/>
            <person name="Meyerdierks A."/>
            <person name="Storesund J.E."/>
            <person name="Kallscheuer N."/>
            <person name="Luecker S."/>
            <person name="Lage O.M."/>
            <person name="Pohl T."/>
            <person name="Merkel B.J."/>
            <person name="Hornburger P."/>
            <person name="Mueller R.-W."/>
            <person name="Bruemmer F."/>
            <person name="Labrenz M."/>
            <person name="Spormann A.M."/>
            <person name="Op den Camp H."/>
            <person name="Overmann J."/>
            <person name="Amann R."/>
            <person name="Jetten M.S.M."/>
            <person name="Mascher T."/>
            <person name="Medema M.H."/>
            <person name="Devos D.P."/>
            <person name="Kaster A.-K."/>
            <person name="Ovreas L."/>
            <person name="Rohde M."/>
            <person name="Galperin M.Y."/>
            <person name="Jogler C."/>
        </authorList>
    </citation>
    <scope>NUCLEOTIDE SEQUENCE [LARGE SCALE GENOMIC DNA]</scope>
    <source>
        <strain evidence="2 3">V22</strain>
    </source>
</reference>
<sequence>MNRRIYWRPRSVSRNMLLLIALWSVLGVVATETIPYRARQKWYEEKLAAAQLSEKCMNALKEERLLREHPIDLELDPRETGMVGLLMSPVTTISGHLSAKQTSVNPNFAAVLIDMLRRAGVKKGDAVAVGCSGSFPALNVSVFAALQTMQAKPVIIASGGASQFGANFEDWLWIDMETTLREQGLIDFKAVACSIGGYEDVGMGMSDEARALVVDAIDRNELKLIKSESFGGAIEERMDVYTSANRGEPYKAYINVGGGTISVGRSLGKKLYSPGLNLTAPATATRIDSIMSRFMRNGVPVIHLVQIEELALKYGLPIAPLNDPKIGEGSVFYKSQYMRWIAVVVLVGIVISLQALILTDVGARLFKARSPKSTGAAEQMV</sequence>
<name>A0A517T717_9PLAN</name>
<dbReference type="NCBIfam" id="TIGR04332">
    <property type="entry name" value="gamma_Glu_sys"/>
    <property type="match status" value="1"/>
</dbReference>
<dbReference type="InterPro" id="IPR027602">
    <property type="entry name" value="PGA_system"/>
</dbReference>
<evidence type="ECO:0000313" key="3">
    <source>
        <dbReference type="Proteomes" id="UP000319976"/>
    </source>
</evidence>
<dbReference type="AlphaFoldDB" id="A0A517T717"/>
<dbReference type="EMBL" id="CP036316">
    <property type="protein sequence ID" value="QDT64171.1"/>
    <property type="molecule type" value="Genomic_DNA"/>
</dbReference>
<keyword evidence="1" id="KW-0812">Transmembrane</keyword>
<dbReference type="KEGG" id="chya:V22_14020"/>
<dbReference type="RefSeq" id="WP_145261105.1">
    <property type="nucleotide sequence ID" value="NZ_CP036316.1"/>
</dbReference>
<dbReference type="Proteomes" id="UP000319976">
    <property type="component" value="Chromosome"/>
</dbReference>
<organism evidence="2 3">
    <name type="scientific">Calycomorphotria hydatis</name>
    <dbReference type="NCBI Taxonomy" id="2528027"/>
    <lineage>
        <taxon>Bacteria</taxon>
        <taxon>Pseudomonadati</taxon>
        <taxon>Planctomycetota</taxon>
        <taxon>Planctomycetia</taxon>
        <taxon>Planctomycetales</taxon>
        <taxon>Planctomycetaceae</taxon>
        <taxon>Calycomorphotria</taxon>
    </lineage>
</organism>